<dbReference type="CDD" id="cd07813">
    <property type="entry name" value="COQ10p_like"/>
    <property type="match status" value="1"/>
</dbReference>
<sequence length="156" mass="18358">MTTHTTQRILPYAREHIFDLVADVESYPDFLPFWRQARIHARDGNTYHTDQEVWMGVMQERFQTKTILRYPTTIDVSSSEGFFRELAIHWDFEPRPEGGCLITFTQTWKLRSFLKQQLVGLLLVENSRTVMNAFEKRAHQLYGIHGIQNGQPIAHH</sequence>
<dbReference type="PANTHER" id="PTHR12901:SF10">
    <property type="entry name" value="COENZYME Q-BINDING PROTEIN COQ10, MITOCHONDRIAL"/>
    <property type="match status" value="1"/>
</dbReference>
<dbReference type="InterPro" id="IPR044996">
    <property type="entry name" value="COQ10-like"/>
</dbReference>
<dbReference type="InterPro" id="IPR023393">
    <property type="entry name" value="START-like_dom_sf"/>
</dbReference>
<dbReference type="GO" id="GO:0045333">
    <property type="term" value="P:cellular respiration"/>
    <property type="evidence" value="ECO:0007669"/>
    <property type="project" value="InterPro"/>
</dbReference>
<evidence type="ECO:0000259" key="3">
    <source>
        <dbReference type="Pfam" id="PF03364"/>
    </source>
</evidence>
<evidence type="ECO:0000256" key="2">
    <source>
        <dbReference type="ARBA" id="ARBA00022649"/>
    </source>
</evidence>
<dbReference type="Gene3D" id="3.30.530.20">
    <property type="match status" value="1"/>
</dbReference>
<name>A0A450TJG1_9GAMM</name>
<dbReference type="Pfam" id="PF03364">
    <property type="entry name" value="Polyketide_cyc"/>
    <property type="match status" value="1"/>
</dbReference>
<dbReference type="SUPFAM" id="SSF55961">
    <property type="entry name" value="Bet v1-like"/>
    <property type="match status" value="1"/>
</dbReference>
<dbReference type="EMBL" id="CAADEX010000193">
    <property type="protein sequence ID" value="VFJ67492.1"/>
    <property type="molecule type" value="Genomic_DNA"/>
</dbReference>
<comment type="similarity">
    <text evidence="1">Belongs to the ribosome association toxin RatA family.</text>
</comment>
<organism evidence="4">
    <name type="scientific">Candidatus Kentrum sp. DK</name>
    <dbReference type="NCBI Taxonomy" id="2126562"/>
    <lineage>
        <taxon>Bacteria</taxon>
        <taxon>Pseudomonadati</taxon>
        <taxon>Pseudomonadota</taxon>
        <taxon>Gammaproteobacteria</taxon>
        <taxon>Candidatus Kentrum</taxon>
    </lineage>
</organism>
<protein>
    <submittedName>
        <fullName evidence="4">Coenzyme Q-binding protein COQ10</fullName>
    </submittedName>
</protein>
<feature type="domain" description="Coenzyme Q-binding protein COQ10 START" evidence="3">
    <location>
        <begin position="11"/>
        <end position="135"/>
    </location>
</feature>
<keyword evidence="2" id="KW-1277">Toxin-antitoxin system</keyword>
<gene>
    <name evidence="4" type="ORF">BECKDK2373B_GA0170837_11934</name>
</gene>
<dbReference type="GO" id="GO:0048039">
    <property type="term" value="F:ubiquinone binding"/>
    <property type="evidence" value="ECO:0007669"/>
    <property type="project" value="InterPro"/>
</dbReference>
<accession>A0A450TJG1</accession>
<dbReference type="InterPro" id="IPR005031">
    <property type="entry name" value="COQ10_START"/>
</dbReference>
<evidence type="ECO:0000313" key="4">
    <source>
        <dbReference type="EMBL" id="VFJ67492.1"/>
    </source>
</evidence>
<dbReference type="PANTHER" id="PTHR12901">
    <property type="entry name" value="SPERM PROTEIN HOMOLOG"/>
    <property type="match status" value="1"/>
</dbReference>
<dbReference type="AlphaFoldDB" id="A0A450TJG1"/>
<evidence type="ECO:0000256" key="1">
    <source>
        <dbReference type="ARBA" id="ARBA00008918"/>
    </source>
</evidence>
<proteinExistence type="inferred from homology"/>
<reference evidence="4" key="1">
    <citation type="submission" date="2019-02" db="EMBL/GenBank/DDBJ databases">
        <authorList>
            <person name="Gruber-Vodicka R. H."/>
            <person name="Seah K. B. B."/>
        </authorList>
    </citation>
    <scope>NUCLEOTIDE SEQUENCE</scope>
    <source>
        <strain evidence="4">BECK_DK47</strain>
    </source>
</reference>